<evidence type="ECO:0000313" key="2">
    <source>
        <dbReference type="Proteomes" id="UP000740605"/>
    </source>
</evidence>
<dbReference type="Pfam" id="PF04299">
    <property type="entry name" value="FMN_bind_2"/>
    <property type="match status" value="1"/>
</dbReference>
<dbReference type="RefSeq" id="WP_215488099.1">
    <property type="nucleotide sequence ID" value="NZ_BAAAPJ010000004.1"/>
</dbReference>
<dbReference type="PANTHER" id="PTHR35802:SF1">
    <property type="entry name" value="PROTEASE SYNTHASE AND SPORULATION PROTEIN PAI 2"/>
    <property type="match status" value="1"/>
</dbReference>
<evidence type="ECO:0000313" key="1">
    <source>
        <dbReference type="EMBL" id="MBT8798876.1"/>
    </source>
</evidence>
<dbReference type="EMBL" id="JAFLHG010000011">
    <property type="protein sequence ID" value="MBT8798876.1"/>
    <property type="molecule type" value="Genomic_DNA"/>
</dbReference>
<dbReference type="SUPFAM" id="SSF50475">
    <property type="entry name" value="FMN-binding split barrel"/>
    <property type="match status" value="1"/>
</dbReference>
<name>A0ABS5XY56_9MICO</name>
<keyword evidence="2" id="KW-1185">Reference proteome</keyword>
<organism evidence="1 2">
    <name type="scientific">Microbacterium flavum</name>
    <dbReference type="NCBI Taxonomy" id="415216"/>
    <lineage>
        <taxon>Bacteria</taxon>
        <taxon>Bacillati</taxon>
        <taxon>Actinomycetota</taxon>
        <taxon>Actinomycetes</taxon>
        <taxon>Micrococcales</taxon>
        <taxon>Microbacteriaceae</taxon>
        <taxon>Microbacterium</taxon>
    </lineage>
</organism>
<protein>
    <submittedName>
        <fullName evidence="1">FMN-binding negative transcriptional regulator</fullName>
    </submittedName>
</protein>
<proteinExistence type="predicted"/>
<dbReference type="Proteomes" id="UP000740605">
    <property type="component" value="Unassembled WGS sequence"/>
</dbReference>
<comment type="caution">
    <text evidence="1">The sequence shown here is derived from an EMBL/GenBank/DDBJ whole genome shotgun (WGS) entry which is preliminary data.</text>
</comment>
<accession>A0ABS5XY56</accession>
<dbReference type="Gene3D" id="2.30.110.10">
    <property type="entry name" value="Electron Transport, Fmn-binding Protein, Chain A"/>
    <property type="match status" value="1"/>
</dbReference>
<dbReference type="PANTHER" id="PTHR35802">
    <property type="entry name" value="PROTEASE SYNTHASE AND SPORULATION PROTEIN PAI 2"/>
    <property type="match status" value="1"/>
</dbReference>
<sequence>MRQNPSFTMTDVAEMRRILDENPWMTLVSATPDGLVASHYAVLLDEDRDDLTVVGHVGKPDDGIHGLGERELLVIAQGPHGYISPGWYAPGPNVPTWNYVAVHLSGIPEILSPEENLRVLDRLVARFESALPQPRLMWQAPNDEEYVRRLERGTVGFRLTPTTVTAKRKLSQNRPEETVDEIIRQLDAGSPYADPRLSGEMRRAHDAMLAARLRSAPGEQA</sequence>
<dbReference type="InterPro" id="IPR012349">
    <property type="entry name" value="Split_barrel_FMN-bd"/>
</dbReference>
<reference evidence="1 2" key="1">
    <citation type="submission" date="2021-03" db="EMBL/GenBank/DDBJ databases">
        <title>Microbacterium pauli sp. nov., isolated from microfiltered milk.</title>
        <authorList>
            <person name="Bellassi P."/>
            <person name="Fontana A."/>
            <person name="Callegari M.L."/>
            <person name="Lorenzo M."/>
            <person name="Cappa F."/>
        </authorList>
    </citation>
    <scope>NUCLEOTIDE SEQUENCE [LARGE SCALE GENOMIC DNA]</scope>
    <source>
        <strain evidence="1 2">DSM 18909</strain>
    </source>
</reference>
<gene>
    <name evidence="1" type="ORF">J0P97_12450</name>
</gene>
<dbReference type="PIRSF" id="PIRSF010372">
    <property type="entry name" value="PaiB"/>
    <property type="match status" value="1"/>
</dbReference>
<dbReference type="InterPro" id="IPR007396">
    <property type="entry name" value="TR_PAI2-type"/>
</dbReference>